<evidence type="ECO:0000313" key="18">
    <source>
        <dbReference type="EMBL" id="RLQ86499.1"/>
    </source>
</evidence>
<evidence type="ECO:0000256" key="9">
    <source>
        <dbReference type="ARBA" id="ARBA00023125"/>
    </source>
</evidence>
<dbReference type="GO" id="GO:0005524">
    <property type="term" value="F:ATP binding"/>
    <property type="evidence" value="ECO:0007669"/>
    <property type="project" value="UniProtKB-UniRule"/>
</dbReference>
<dbReference type="Gene3D" id="3.90.320.10">
    <property type="match status" value="1"/>
</dbReference>
<feature type="binding site" evidence="15">
    <location>
        <begin position="41"/>
        <end position="48"/>
    </location>
    <ligand>
        <name>ATP</name>
        <dbReference type="ChEBI" id="CHEBI:30616"/>
    </ligand>
</feature>
<dbReference type="GO" id="GO:0033202">
    <property type="term" value="C:DNA helicase complex"/>
    <property type="evidence" value="ECO:0007669"/>
    <property type="project" value="TreeGrafter"/>
</dbReference>
<dbReference type="Gene3D" id="3.40.50.300">
    <property type="entry name" value="P-loop containing nucleotide triphosphate hydrolases"/>
    <property type="match status" value="2"/>
</dbReference>
<dbReference type="Pfam" id="PF00580">
    <property type="entry name" value="UvrD-helicase"/>
    <property type="match status" value="1"/>
</dbReference>
<name>A0A3L7J7P0_9MICO</name>
<dbReference type="InterPro" id="IPR014017">
    <property type="entry name" value="DNA_helicase_UvrD-like_C"/>
</dbReference>
<sequence length="1051" mass="111425">MAIRGFQVERDASSVADLVQLDESQRAVLALEYSASAAVSGAPGSGKTTTVVELVADRILHREYSPAEVLVLAPNRRAAARLRDRLALRVGVPTPGPLARTLSSVAFSIVGARAALEGYDPPRLLTGAEQDTVIAELLAGHELDGTGPAWPDPLVAEVRRLKGFRTELRELMMRTVEAGLRPASLERLGARYDREEWIAAARFIDEYERVVDSFGTGYLDSAELIAQATAELRRGFGLEGIRLIVVDDLQEQGTSALTLLGVLARRGVAVVAFGDPDVAATTFRGSDPAALGSLGTTLGVPVTPLTLGTVYRHGPGLRTVVQQITTRVGAAGTVAHRSAPAAETEGAEIDEAVIPPVLRVEATSTAAEHQAIARVLREHHLFNDIPWQKMAIIVRSGATIPQLSRSLALAEVPTSTPAGGRNIRSEFASGQLIDAVALALGRMEPEVDLLTRLITGPLCGLDPVALRRVRLALRHEEIAGGGNRSGDELLVDAMAQAGRFATIDSAAARSVGRFATTLAEATTAGAAGASVEELFWMFWERSGLAQIWSAQAFGSGLAADEANRHLDSVMALFTAAKRFVERNPSEPAGRFIDEVLASEVPEDSLTPQAASDAVFIGTPSGVVGSEFDIVVLAGLQDGAWPNPQVRGTLLYPQQLSQVVAGLPVADLDARAEVLSDELRMFALAVSRARHQVVLSAVVNDDEQPSAFLRFPAIRSSEVRQAASSRHPLSLRGMVGVLRRRLVTTGDATAAHALARLAAEGVPGADPNDWYGLLDPSTTEPLVDLSDPDARVSVSPSKLETFEKSPLAWFIDTMAAAPSGLAAGIGTVVHAAMEHAGHIPAAELTAADVSVEALWKQIDAHWSELYFESPWLAERQRRTTHKLVEGLSQYLTDFLAAGSQTVSAEGTFAVELGQVKLSGKIDRVERMPNGDVVIVDLKTGKNAPTKSQVADNPQLGGYQLALAADAIEGTSAEDSSGGAALLYVSGGARGKSYKVLAQEAMTAEQRAEFADRVVRAGQGMAAAEFLGVQDLDERDPKAGFMYRIHLVAAVSA</sequence>
<evidence type="ECO:0000256" key="15">
    <source>
        <dbReference type="PROSITE-ProRule" id="PRU00560"/>
    </source>
</evidence>
<evidence type="ECO:0000259" key="16">
    <source>
        <dbReference type="PROSITE" id="PS51198"/>
    </source>
</evidence>
<evidence type="ECO:0000256" key="7">
    <source>
        <dbReference type="ARBA" id="ARBA00022839"/>
    </source>
</evidence>
<evidence type="ECO:0000256" key="2">
    <source>
        <dbReference type="ARBA" id="ARBA00022722"/>
    </source>
</evidence>
<keyword evidence="9" id="KW-0238">DNA-binding</keyword>
<dbReference type="OrthoDB" id="5240387at2"/>
<gene>
    <name evidence="18" type="ORF">D9V28_02380</name>
</gene>
<evidence type="ECO:0000256" key="3">
    <source>
        <dbReference type="ARBA" id="ARBA00022741"/>
    </source>
</evidence>
<comment type="caution">
    <text evidence="18">The sequence shown here is derived from an EMBL/GenBank/DDBJ whole genome shotgun (WGS) entry which is preliminary data.</text>
</comment>
<dbReference type="GO" id="GO:0043138">
    <property type="term" value="F:3'-5' DNA helicase activity"/>
    <property type="evidence" value="ECO:0007669"/>
    <property type="project" value="UniProtKB-EC"/>
</dbReference>
<evidence type="ECO:0000259" key="17">
    <source>
        <dbReference type="PROSITE" id="PS51217"/>
    </source>
</evidence>
<dbReference type="Pfam" id="PF12705">
    <property type="entry name" value="PDDEXK_1"/>
    <property type="match status" value="1"/>
</dbReference>
<feature type="domain" description="UvrD-like helicase ATP-binding" evidence="16">
    <location>
        <begin position="20"/>
        <end position="314"/>
    </location>
</feature>
<keyword evidence="11" id="KW-0413">Isomerase</keyword>
<dbReference type="PROSITE" id="PS51217">
    <property type="entry name" value="UVRD_HELICASE_CTER"/>
    <property type="match status" value="1"/>
</dbReference>
<dbReference type="PANTHER" id="PTHR11070:SF59">
    <property type="entry name" value="DNA 3'-5' HELICASE"/>
    <property type="match status" value="1"/>
</dbReference>
<keyword evidence="5 15" id="KW-0378">Hydrolase</keyword>
<evidence type="ECO:0000256" key="4">
    <source>
        <dbReference type="ARBA" id="ARBA00022763"/>
    </source>
</evidence>
<keyword evidence="6 15" id="KW-0347">Helicase</keyword>
<organism evidence="18 19">
    <name type="scientific">Mycetocola zhadangensis</name>
    <dbReference type="NCBI Taxonomy" id="1164595"/>
    <lineage>
        <taxon>Bacteria</taxon>
        <taxon>Bacillati</taxon>
        <taxon>Actinomycetota</taxon>
        <taxon>Actinomycetes</taxon>
        <taxon>Micrococcales</taxon>
        <taxon>Microbacteriaceae</taxon>
        <taxon>Mycetocola</taxon>
    </lineage>
</organism>
<dbReference type="SUPFAM" id="SSF52540">
    <property type="entry name" value="P-loop containing nucleoside triphosphate hydrolases"/>
    <property type="match status" value="1"/>
</dbReference>
<dbReference type="InterPro" id="IPR011604">
    <property type="entry name" value="PDDEXK-like_dom_sf"/>
</dbReference>
<dbReference type="EC" id="5.6.2.4" evidence="13"/>
<dbReference type="SUPFAM" id="SSF52980">
    <property type="entry name" value="Restriction endonuclease-like"/>
    <property type="match status" value="1"/>
</dbReference>
<dbReference type="RefSeq" id="WP_121658858.1">
    <property type="nucleotide sequence ID" value="NZ_BMEK01000001.1"/>
</dbReference>
<accession>A0A3L7J7P0</accession>
<comment type="similarity">
    <text evidence="1">Belongs to the helicase family. UvrD subfamily.</text>
</comment>
<evidence type="ECO:0000256" key="12">
    <source>
        <dbReference type="ARBA" id="ARBA00034617"/>
    </source>
</evidence>
<dbReference type="InterPro" id="IPR038726">
    <property type="entry name" value="PDDEXK_AddAB-type"/>
</dbReference>
<comment type="catalytic activity">
    <reaction evidence="12">
        <text>Couples ATP hydrolysis with the unwinding of duplex DNA by translocating in the 3'-5' direction.</text>
        <dbReference type="EC" id="5.6.2.4"/>
    </reaction>
</comment>
<evidence type="ECO:0000313" key="19">
    <source>
        <dbReference type="Proteomes" id="UP000282460"/>
    </source>
</evidence>
<dbReference type="Gene3D" id="1.10.486.10">
    <property type="entry name" value="PCRA, domain 4"/>
    <property type="match status" value="1"/>
</dbReference>
<keyword evidence="8 15" id="KW-0067">ATP-binding</keyword>
<keyword evidence="19" id="KW-1185">Reference proteome</keyword>
<evidence type="ECO:0000256" key="6">
    <source>
        <dbReference type="ARBA" id="ARBA00022806"/>
    </source>
</evidence>
<dbReference type="GO" id="GO:0003677">
    <property type="term" value="F:DNA binding"/>
    <property type="evidence" value="ECO:0007669"/>
    <property type="project" value="UniProtKB-KW"/>
</dbReference>
<dbReference type="GO" id="GO:0004527">
    <property type="term" value="F:exonuclease activity"/>
    <property type="evidence" value="ECO:0007669"/>
    <property type="project" value="UniProtKB-KW"/>
</dbReference>
<proteinExistence type="inferred from homology"/>
<reference evidence="18 19" key="1">
    <citation type="submission" date="2018-10" db="EMBL/GenBank/DDBJ databases">
        <authorList>
            <person name="Li J."/>
        </authorList>
    </citation>
    <scope>NUCLEOTIDE SEQUENCE [LARGE SCALE GENOMIC DNA]</scope>
    <source>
        <strain evidence="18 19">ZD1-4</strain>
    </source>
</reference>
<dbReference type="PROSITE" id="PS51198">
    <property type="entry name" value="UVRD_HELICASE_ATP_BIND"/>
    <property type="match status" value="1"/>
</dbReference>
<dbReference type="Proteomes" id="UP000282460">
    <property type="component" value="Unassembled WGS sequence"/>
</dbReference>
<dbReference type="GO" id="GO:0005829">
    <property type="term" value="C:cytosol"/>
    <property type="evidence" value="ECO:0007669"/>
    <property type="project" value="TreeGrafter"/>
</dbReference>
<keyword evidence="2" id="KW-0540">Nuclease</keyword>
<evidence type="ECO:0000256" key="1">
    <source>
        <dbReference type="ARBA" id="ARBA00009922"/>
    </source>
</evidence>
<keyword evidence="10" id="KW-0234">DNA repair</keyword>
<evidence type="ECO:0000256" key="11">
    <source>
        <dbReference type="ARBA" id="ARBA00023235"/>
    </source>
</evidence>
<evidence type="ECO:0000256" key="8">
    <source>
        <dbReference type="ARBA" id="ARBA00022840"/>
    </source>
</evidence>
<evidence type="ECO:0000256" key="5">
    <source>
        <dbReference type="ARBA" id="ARBA00022801"/>
    </source>
</evidence>
<keyword evidence="4" id="KW-0227">DNA damage</keyword>
<dbReference type="AlphaFoldDB" id="A0A3L7J7P0"/>
<dbReference type="Gene3D" id="1.10.10.160">
    <property type="match status" value="1"/>
</dbReference>
<comment type="catalytic activity">
    <reaction evidence="14">
        <text>ATP + H2O = ADP + phosphate + H(+)</text>
        <dbReference type="Rhea" id="RHEA:13065"/>
        <dbReference type="ChEBI" id="CHEBI:15377"/>
        <dbReference type="ChEBI" id="CHEBI:15378"/>
        <dbReference type="ChEBI" id="CHEBI:30616"/>
        <dbReference type="ChEBI" id="CHEBI:43474"/>
        <dbReference type="ChEBI" id="CHEBI:456216"/>
        <dbReference type="EC" id="5.6.2.4"/>
    </reaction>
</comment>
<evidence type="ECO:0000256" key="13">
    <source>
        <dbReference type="ARBA" id="ARBA00034808"/>
    </source>
</evidence>
<dbReference type="PANTHER" id="PTHR11070">
    <property type="entry name" value="UVRD / RECB / PCRA DNA HELICASE FAMILY MEMBER"/>
    <property type="match status" value="1"/>
</dbReference>
<dbReference type="InterPro" id="IPR027417">
    <property type="entry name" value="P-loop_NTPase"/>
</dbReference>
<evidence type="ECO:0000256" key="14">
    <source>
        <dbReference type="ARBA" id="ARBA00048988"/>
    </source>
</evidence>
<protein>
    <recommendedName>
        <fullName evidence="13">DNA 3'-5' helicase</fullName>
        <ecNumber evidence="13">5.6.2.4</ecNumber>
    </recommendedName>
</protein>
<dbReference type="InterPro" id="IPR013986">
    <property type="entry name" value="DExx_box_DNA_helicase_dom_sf"/>
</dbReference>
<feature type="domain" description="UvrD-like helicase C-terminal" evidence="17">
    <location>
        <begin position="325"/>
        <end position="624"/>
    </location>
</feature>
<keyword evidence="3 15" id="KW-0547">Nucleotide-binding</keyword>
<dbReference type="InterPro" id="IPR011335">
    <property type="entry name" value="Restrct_endonuc-II-like"/>
</dbReference>
<dbReference type="GO" id="GO:0000725">
    <property type="term" value="P:recombinational repair"/>
    <property type="evidence" value="ECO:0007669"/>
    <property type="project" value="TreeGrafter"/>
</dbReference>
<keyword evidence="7" id="KW-0269">Exonuclease</keyword>
<dbReference type="InterPro" id="IPR000212">
    <property type="entry name" value="DNA_helicase_UvrD/REP"/>
</dbReference>
<dbReference type="InterPro" id="IPR014016">
    <property type="entry name" value="UvrD-like_ATP-bd"/>
</dbReference>
<evidence type="ECO:0000256" key="10">
    <source>
        <dbReference type="ARBA" id="ARBA00023204"/>
    </source>
</evidence>
<dbReference type="EMBL" id="RCWJ01000001">
    <property type="protein sequence ID" value="RLQ86499.1"/>
    <property type="molecule type" value="Genomic_DNA"/>
</dbReference>